<dbReference type="Proteomes" id="UP000234239">
    <property type="component" value="Unassembled WGS sequence"/>
</dbReference>
<dbReference type="Pfam" id="PF00528">
    <property type="entry name" value="BPD_transp_1"/>
    <property type="match status" value="1"/>
</dbReference>
<gene>
    <name evidence="9" type="ORF">AWM72_08210</name>
    <name evidence="10" type="ORF">CYJ28_01540</name>
</gene>
<feature type="transmembrane region" description="Helical" evidence="7">
    <location>
        <begin position="179"/>
        <end position="207"/>
    </location>
</feature>
<keyword evidence="11" id="KW-1185">Reference proteome</keyword>
<dbReference type="GeneID" id="92904050"/>
<name>A0A0X8FCI3_9LACT</name>
<accession>A0A0X8FCI3</accession>
<dbReference type="OrthoDB" id="9804353at2"/>
<evidence type="ECO:0000313" key="9">
    <source>
        <dbReference type="EMBL" id="AMB94740.1"/>
    </source>
</evidence>
<dbReference type="PANTHER" id="PTHR30151:SF0">
    <property type="entry name" value="ABC TRANSPORTER PERMEASE PROTEIN MJ0413-RELATED"/>
    <property type="match status" value="1"/>
</dbReference>
<keyword evidence="5 7" id="KW-1133">Transmembrane helix</keyword>
<feature type="transmembrane region" description="Helical" evidence="7">
    <location>
        <begin position="147"/>
        <end position="172"/>
    </location>
</feature>
<evidence type="ECO:0000256" key="2">
    <source>
        <dbReference type="ARBA" id="ARBA00022448"/>
    </source>
</evidence>
<evidence type="ECO:0000313" key="11">
    <source>
        <dbReference type="Proteomes" id="UP000069912"/>
    </source>
</evidence>
<dbReference type="GO" id="GO:0005886">
    <property type="term" value="C:plasma membrane"/>
    <property type="evidence" value="ECO:0007669"/>
    <property type="project" value="UniProtKB-SubCell"/>
</dbReference>
<comment type="subcellular location">
    <subcellularLocation>
        <location evidence="1 7">Cell membrane</location>
        <topology evidence="1 7">Multi-pass membrane protein</topology>
    </subcellularLocation>
</comment>
<feature type="domain" description="ABC transmembrane type-1" evidence="8">
    <location>
        <begin position="148"/>
        <end position="328"/>
    </location>
</feature>
<dbReference type="EMBL" id="PKGY01000001">
    <property type="protein sequence ID" value="PKZ23258.1"/>
    <property type="molecule type" value="Genomic_DNA"/>
</dbReference>
<evidence type="ECO:0000256" key="6">
    <source>
        <dbReference type="ARBA" id="ARBA00023136"/>
    </source>
</evidence>
<feature type="transmembrane region" description="Helical" evidence="7">
    <location>
        <begin position="310"/>
        <end position="331"/>
    </location>
</feature>
<evidence type="ECO:0000256" key="4">
    <source>
        <dbReference type="ARBA" id="ARBA00022692"/>
    </source>
</evidence>
<evidence type="ECO:0000256" key="1">
    <source>
        <dbReference type="ARBA" id="ARBA00004651"/>
    </source>
</evidence>
<organism evidence="9 11">
    <name type="scientific">Aerococcus sanguinicola</name>
    <dbReference type="NCBI Taxonomy" id="119206"/>
    <lineage>
        <taxon>Bacteria</taxon>
        <taxon>Bacillati</taxon>
        <taxon>Bacillota</taxon>
        <taxon>Bacilli</taxon>
        <taxon>Lactobacillales</taxon>
        <taxon>Aerococcaceae</taxon>
        <taxon>Aerococcus</taxon>
    </lineage>
</organism>
<reference evidence="10 12" key="3">
    <citation type="submission" date="2017-12" db="EMBL/GenBank/DDBJ databases">
        <title>Phylogenetic diversity of female urinary microbiome.</title>
        <authorList>
            <person name="Thomas-White K."/>
            <person name="Wolfe A.J."/>
        </authorList>
    </citation>
    <scope>NUCLEOTIDE SEQUENCE [LARGE SCALE GENOMIC DNA]</scope>
    <source>
        <strain evidence="10 12">UMB0139</strain>
    </source>
</reference>
<evidence type="ECO:0000256" key="5">
    <source>
        <dbReference type="ARBA" id="ARBA00022989"/>
    </source>
</evidence>
<evidence type="ECO:0000256" key="7">
    <source>
        <dbReference type="RuleBase" id="RU363032"/>
    </source>
</evidence>
<reference evidence="11" key="2">
    <citation type="submission" date="2016-01" db="EMBL/GenBank/DDBJ databases">
        <title>Six Aerococcus type strain genome sequencing and assembly using PacBio and Illumina Hiseq.</title>
        <authorList>
            <person name="Carkaci D."/>
            <person name="Dargis R."/>
            <person name="Nielsen X.C."/>
            <person name="Skovgaard O."/>
            <person name="Fuursted K."/>
            <person name="Christensen J.J."/>
        </authorList>
    </citation>
    <scope>NUCLEOTIDE SEQUENCE [LARGE SCALE GENOMIC DNA]</scope>
    <source>
        <strain evidence="11">CCUG43001</strain>
    </source>
</reference>
<evidence type="ECO:0000259" key="8">
    <source>
        <dbReference type="PROSITE" id="PS50928"/>
    </source>
</evidence>
<dbReference type="GO" id="GO:0055085">
    <property type="term" value="P:transmembrane transport"/>
    <property type="evidence" value="ECO:0007669"/>
    <property type="project" value="InterPro"/>
</dbReference>
<dbReference type="EMBL" id="CP014160">
    <property type="protein sequence ID" value="AMB94740.1"/>
    <property type="molecule type" value="Genomic_DNA"/>
</dbReference>
<sequence>MAEEINEESLSQLTEDDLKDLEARPKSQAEKNWNRLVCFFPALASLLHLLEYLYLPNHPGNTNTYLYAGFLGVFLVYFLLRAIWAQISDQQFRRWRKGAPFQSLIFILLMVYDILTLKTATLLLPYFPWADKIFNAMIGDASFLVESALASISLLFQGFIIGAVLGVLTGIFSGYNKKINYWISPFVTVIGSIPTTTWIPIVMVLAASLQKGAMFIIALGVFFALHNATFSGVNQIDKAYYAVAKTLGASQRQLISSVTLPAMLPTVFSGLVQGMSTACTSLIVAEMMGVESGLGFYITWQKNWAEYDKMYAGIIVICLLFLAVHFILNWLSDRTLKWKED</sequence>
<dbReference type="Proteomes" id="UP000069912">
    <property type="component" value="Chromosome"/>
</dbReference>
<evidence type="ECO:0000256" key="3">
    <source>
        <dbReference type="ARBA" id="ARBA00022475"/>
    </source>
</evidence>
<dbReference type="AlphaFoldDB" id="A0A0X8FCI3"/>
<evidence type="ECO:0000313" key="12">
    <source>
        <dbReference type="Proteomes" id="UP000234239"/>
    </source>
</evidence>
<dbReference type="InterPro" id="IPR035906">
    <property type="entry name" value="MetI-like_sf"/>
</dbReference>
<keyword evidence="2 7" id="KW-0813">Transport</keyword>
<dbReference type="RefSeq" id="WP_067976132.1">
    <property type="nucleotide sequence ID" value="NZ_CAJHKM010000002.1"/>
</dbReference>
<protein>
    <submittedName>
        <fullName evidence="9">ABC transporter permease</fullName>
    </submittedName>
</protein>
<dbReference type="PROSITE" id="PS50928">
    <property type="entry name" value="ABC_TM1"/>
    <property type="match status" value="1"/>
</dbReference>
<feature type="transmembrane region" description="Helical" evidence="7">
    <location>
        <begin position="65"/>
        <end position="84"/>
    </location>
</feature>
<dbReference type="KEGG" id="asan:AWM72_08210"/>
<feature type="transmembrane region" description="Helical" evidence="7">
    <location>
        <begin position="104"/>
        <end position="127"/>
    </location>
</feature>
<dbReference type="PANTHER" id="PTHR30151">
    <property type="entry name" value="ALKANE SULFONATE ABC TRANSPORTER-RELATED, MEMBRANE SUBUNIT"/>
    <property type="match status" value="1"/>
</dbReference>
<feature type="transmembrane region" description="Helical" evidence="7">
    <location>
        <begin position="33"/>
        <end position="53"/>
    </location>
</feature>
<reference evidence="9 11" key="1">
    <citation type="journal article" date="2016" name="Genome Announc.">
        <title>Complete Genome Sequences of Aerococcus christensenii CCUG 28831T, Aerococcus sanguinicola CCUG 43001T, Aerococcus urinae CCUG 36881T, Aerococcus urinaeequi CCUG 28094T, Aerococcus urinaehominis CCUG 42038 BT, and Aerococcus viridans CCUG 4311T.</title>
        <authorList>
            <person name="Carkaci D."/>
            <person name="Dargis R."/>
            <person name="Nielsen X.C."/>
            <person name="Skovgaard O."/>
            <person name="Fuursted K."/>
            <person name="Christensen J.J."/>
        </authorList>
    </citation>
    <scope>NUCLEOTIDE SEQUENCE [LARGE SCALE GENOMIC DNA]</scope>
    <source>
        <strain evidence="9 11">CCUG43001</strain>
    </source>
</reference>
<keyword evidence="3" id="KW-1003">Cell membrane</keyword>
<feature type="transmembrane region" description="Helical" evidence="7">
    <location>
        <begin position="254"/>
        <end position="272"/>
    </location>
</feature>
<dbReference type="SUPFAM" id="SSF161098">
    <property type="entry name" value="MetI-like"/>
    <property type="match status" value="1"/>
</dbReference>
<keyword evidence="6 7" id="KW-0472">Membrane</keyword>
<proteinExistence type="inferred from homology"/>
<dbReference type="Gene3D" id="1.10.3720.10">
    <property type="entry name" value="MetI-like"/>
    <property type="match status" value="1"/>
</dbReference>
<feature type="transmembrane region" description="Helical" evidence="7">
    <location>
        <begin position="213"/>
        <end position="233"/>
    </location>
</feature>
<keyword evidence="4 7" id="KW-0812">Transmembrane</keyword>
<dbReference type="InterPro" id="IPR000515">
    <property type="entry name" value="MetI-like"/>
</dbReference>
<evidence type="ECO:0000313" key="10">
    <source>
        <dbReference type="EMBL" id="PKZ23258.1"/>
    </source>
</evidence>
<dbReference type="CDD" id="cd06261">
    <property type="entry name" value="TM_PBP2"/>
    <property type="match status" value="1"/>
</dbReference>
<comment type="similarity">
    <text evidence="7">Belongs to the binding-protein-dependent transport system permease family.</text>
</comment>